<proteinExistence type="predicted"/>
<keyword evidence="2" id="KW-1185">Reference proteome</keyword>
<dbReference type="EMBL" id="JANPWZ010003356">
    <property type="protein sequence ID" value="KAJ3553071.1"/>
    <property type="molecule type" value="Genomic_DNA"/>
</dbReference>
<name>A0A9W8THG2_9PEZI</name>
<comment type="caution">
    <text evidence="1">The sequence shown here is derived from an EMBL/GenBank/DDBJ whole genome shotgun (WGS) entry which is preliminary data.</text>
</comment>
<gene>
    <name evidence="1" type="ORF">NPX13_g10967</name>
</gene>
<sequence>MCSIQAIHNQLNNIKHVVVCVDAVDLDNIWLCLWALVRALNAQIHIILAPRVLDLRVPTFGEHFGELAKKLGLHYVLNVLDKDPNEIYDRLGDEDLRAYFTRDTTFQNDSHTRTHIPLYMALSALRFAMKFSSKGHASNRYTFYRDPRSMDTIIPGIRHPTHVNDYLYACSDEDRRESNNYLHLRGKEREEKMVAIMRRTADRLAGQLGYQNPDDILHPMEDLIELFKGPAAKTPILVLGGGPFTEMVRLLAETELVPLAIVAMARTWYADVNIFVNNYNDLMDLDAAMKIEELVKTRAIPTWFFPTECAKAKMKGNKVLRACPWDFTTEELIKIFKTAGDMESYEQAAAFSRETMTLAKMHMFDVLTVVPLALPLSLPSRRAVSYWDQVDGQRALRIKEAADGPVNIFYPDENTMEEFKGMAMQEIAHVLSPIN</sequence>
<evidence type="ECO:0000313" key="2">
    <source>
        <dbReference type="Proteomes" id="UP001148614"/>
    </source>
</evidence>
<accession>A0A9W8THG2</accession>
<dbReference type="AlphaFoldDB" id="A0A9W8THG2"/>
<dbReference type="Proteomes" id="UP001148614">
    <property type="component" value="Unassembled WGS sequence"/>
</dbReference>
<organism evidence="1 2">
    <name type="scientific">Xylaria arbuscula</name>
    <dbReference type="NCBI Taxonomy" id="114810"/>
    <lineage>
        <taxon>Eukaryota</taxon>
        <taxon>Fungi</taxon>
        <taxon>Dikarya</taxon>
        <taxon>Ascomycota</taxon>
        <taxon>Pezizomycotina</taxon>
        <taxon>Sordariomycetes</taxon>
        <taxon>Xylariomycetidae</taxon>
        <taxon>Xylariales</taxon>
        <taxon>Xylariaceae</taxon>
        <taxon>Xylaria</taxon>
    </lineage>
</organism>
<evidence type="ECO:0000313" key="1">
    <source>
        <dbReference type="EMBL" id="KAJ3553071.1"/>
    </source>
</evidence>
<protein>
    <submittedName>
        <fullName evidence="1">Uncharacterized protein</fullName>
    </submittedName>
</protein>
<dbReference type="VEuPathDB" id="FungiDB:F4678DRAFT_477560"/>
<reference evidence="1" key="1">
    <citation type="submission" date="2022-07" db="EMBL/GenBank/DDBJ databases">
        <title>Genome Sequence of Xylaria arbuscula.</title>
        <authorList>
            <person name="Buettner E."/>
        </authorList>
    </citation>
    <scope>NUCLEOTIDE SEQUENCE</scope>
    <source>
        <strain evidence="1">VT107</strain>
    </source>
</reference>